<evidence type="ECO:0000313" key="2">
    <source>
        <dbReference type="Proteomes" id="UP000315647"/>
    </source>
</evidence>
<protein>
    <submittedName>
        <fullName evidence="1">Uncharacterized protein</fullName>
    </submittedName>
</protein>
<organism evidence="1 2">
    <name type="scientific">Gimesia panareensis</name>
    <dbReference type="NCBI Taxonomy" id="2527978"/>
    <lineage>
        <taxon>Bacteria</taxon>
        <taxon>Pseudomonadati</taxon>
        <taxon>Planctomycetota</taxon>
        <taxon>Planctomycetia</taxon>
        <taxon>Planctomycetales</taxon>
        <taxon>Planctomycetaceae</taxon>
        <taxon>Gimesia</taxon>
    </lineage>
</organism>
<name>A0A517Q3U2_9PLAN</name>
<keyword evidence="2" id="KW-1185">Reference proteome</keyword>
<dbReference type="EMBL" id="CP037421">
    <property type="protein sequence ID" value="QDT26278.1"/>
    <property type="molecule type" value="Genomic_DNA"/>
</dbReference>
<evidence type="ECO:0000313" key="1">
    <source>
        <dbReference type="EMBL" id="QDT26278.1"/>
    </source>
</evidence>
<sequence length="46" mass="5728">MKLMSTRKHDVKIQLLQFPDHFRILEMVRFFCLGKYAWQQIDQSHY</sequence>
<proteinExistence type="predicted"/>
<dbReference type="Proteomes" id="UP000315647">
    <property type="component" value="Chromosome"/>
</dbReference>
<gene>
    <name evidence="1" type="ORF">Enr10x_15790</name>
</gene>
<dbReference type="AlphaFoldDB" id="A0A517Q3U2"/>
<accession>A0A517Q3U2</accession>
<reference evidence="1 2" key="1">
    <citation type="submission" date="2019-03" db="EMBL/GenBank/DDBJ databases">
        <title>Deep-cultivation of Planctomycetes and their phenomic and genomic characterization uncovers novel biology.</title>
        <authorList>
            <person name="Wiegand S."/>
            <person name="Jogler M."/>
            <person name="Boedeker C."/>
            <person name="Pinto D."/>
            <person name="Vollmers J."/>
            <person name="Rivas-Marin E."/>
            <person name="Kohn T."/>
            <person name="Peeters S.H."/>
            <person name="Heuer A."/>
            <person name="Rast P."/>
            <person name="Oberbeckmann S."/>
            <person name="Bunk B."/>
            <person name="Jeske O."/>
            <person name="Meyerdierks A."/>
            <person name="Storesund J.E."/>
            <person name="Kallscheuer N."/>
            <person name="Luecker S."/>
            <person name="Lage O.M."/>
            <person name="Pohl T."/>
            <person name="Merkel B.J."/>
            <person name="Hornburger P."/>
            <person name="Mueller R.-W."/>
            <person name="Bruemmer F."/>
            <person name="Labrenz M."/>
            <person name="Spormann A.M."/>
            <person name="Op den Camp H."/>
            <person name="Overmann J."/>
            <person name="Amann R."/>
            <person name="Jetten M.S.M."/>
            <person name="Mascher T."/>
            <person name="Medema M.H."/>
            <person name="Devos D.P."/>
            <person name="Kaster A.-K."/>
            <person name="Ovreas L."/>
            <person name="Rohde M."/>
            <person name="Galperin M.Y."/>
            <person name="Jogler C."/>
        </authorList>
    </citation>
    <scope>NUCLEOTIDE SEQUENCE [LARGE SCALE GENOMIC DNA]</scope>
    <source>
        <strain evidence="1 2">Enr10</strain>
    </source>
</reference>